<dbReference type="SMART" id="SM00827">
    <property type="entry name" value="PKS_AT"/>
    <property type="match status" value="1"/>
</dbReference>
<name>A0A2P7Q235_9FIRM</name>
<keyword evidence="2 4" id="KW-0012">Acyltransferase</keyword>
<dbReference type="EMBL" id="JYGE01000002">
    <property type="protein sequence ID" value="PSJ32033.1"/>
    <property type="molecule type" value="Genomic_DNA"/>
</dbReference>
<dbReference type="Gene3D" id="3.40.366.10">
    <property type="entry name" value="Malonyl-Coenzyme A Acyl Carrier Protein, domain 2"/>
    <property type="match status" value="1"/>
</dbReference>
<dbReference type="InterPro" id="IPR001227">
    <property type="entry name" value="Ac_transferase_dom_sf"/>
</dbReference>
<reference evidence="7" key="1">
    <citation type="thesis" date="2015" institute="Rutgers" country="The State University of New Jersey, 14 College Farm Rd., New Brunswick, NJ, USA">
        <title>Ammonia toxicity in bacteria and its implications for treatment of and resource recovery from highly nitrogenous organic wastes.</title>
        <authorList>
            <person name="Luther A.K."/>
        </authorList>
    </citation>
    <scope>NUCLEOTIDE SEQUENCE</scope>
    <source>
        <strain evidence="7">RT-10B</strain>
    </source>
</reference>
<evidence type="ECO:0000256" key="3">
    <source>
        <dbReference type="ARBA" id="ARBA00048462"/>
    </source>
</evidence>
<dbReference type="GO" id="GO:0006633">
    <property type="term" value="P:fatty acid biosynthetic process"/>
    <property type="evidence" value="ECO:0007669"/>
    <property type="project" value="TreeGrafter"/>
</dbReference>
<proteinExistence type="inferred from homology"/>
<protein>
    <recommendedName>
        <fullName evidence="4">Malonyl CoA-acyl carrier protein transacylase</fullName>
        <ecNumber evidence="4">2.3.1.39</ecNumber>
    </recommendedName>
</protein>
<sequence>MSKKIAILFPGQGSQYEGMGKDILESKSCEDIYNIFEKIVDKETFEIVKEASLESLSRTRYAQLAIFLNSMCLYSIIKEEILDKDNIQVESMAGLSLGEYSALCASSIIDLESAIELVYNRGIIMEKGAANKGSMMAILKSDMDTVSSLVEEARKEQVLSICNLNSPSQIVVGGEYSALDRLEKLCKENKIKRTVRLDVEGPFHTEILRESSNEFEDYLKRVTFKNSNLDVFSNLDAKVYTKDSDIVAKLKEQMCSTVLFEECILNMISQGCDTFIEIGPGKTLTGFVKKIDKTVEVLNIEKLSDMDKIKRYEV</sequence>
<feature type="domain" description="Malonyl-CoA:ACP transacylase (MAT)" evidence="6">
    <location>
        <begin position="8"/>
        <end position="300"/>
    </location>
</feature>
<evidence type="ECO:0000256" key="2">
    <source>
        <dbReference type="ARBA" id="ARBA00023315"/>
    </source>
</evidence>
<dbReference type="InterPro" id="IPR004410">
    <property type="entry name" value="Malonyl_CoA-ACP_transAc_FabD"/>
</dbReference>
<dbReference type="SUPFAM" id="SSF52151">
    <property type="entry name" value="FabD/lysophospholipase-like"/>
    <property type="match status" value="1"/>
</dbReference>
<dbReference type="RefSeq" id="WP_106776014.1">
    <property type="nucleotide sequence ID" value="NZ_JYGE01000002.1"/>
</dbReference>
<dbReference type="PIRSF" id="PIRSF000446">
    <property type="entry name" value="Mct"/>
    <property type="match status" value="1"/>
</dbReference>
<dbReference type="InterPro" id="IPR024925">
    <property type="entry name" value="Malonyl_CoA-ACP_transAc"/>
</dbReference>
<feature type="active site" evidence="5">
    <location>
        <position position="96"/>
    </location>
</feature>
<feature type="active site" evidence="5">
    <location>
        <position position="204"/>
    </location>
</feature>
<evidence type="ECO:0000256" key="4">
    <source>
        <dbReference type="PIRNR" id="PIRNR000446"/>
    </source>
</evidence>
<evidence type="ECO:0000256" key="1">
    <source>
        <dbReference type="ARBA" id="ARBA00022679"/>
    </source>
</evidence>
<evidence type="ECO:0000313" key="8">
    <source>
        <dbReference type="Proteomes" id="UP000241434"/>
    </source>
</evidence>
<dbReference type="Gene3D" id="3.30.70.250">
    <property type="entry name" value="Malonyl-CoA ACP transacylase, ACP-binding"/>
    <property type="match status" value="1"/>
</dbReference>
<dbReference type="Pfam" id="PF00698">
    <property type="entry name" value="Acyl_transf_1"/>
    <property type="match status" value="1"/>
</dbReference>
<evidence type="ECO:0000313" key="7">
    <source>
        <dbReference type="EMBL" id="PSJ32033.1"/>
    </source>
</evidence>
<organism evidence="7 8">
    <name type="scientific">Peptostreptococcus russellii</name>
    <dbReference type="NCBI Taxonomy" id="215200"/>
    <lineage>
        <taxon>Bacteria</taxon>
        <taxon>Bacillati</taxon>
        <taxon>Bacillota</taxon>
        <taxon>Clostridia</taxon>
        <taxon>Peptostreptococcales</taxon>
        <taxon>Peptostreptococcaceae</taxon>
        <taxon>Peptostreptococcus</taxon>
    </lineage>
</organism>
<dbReference type="GO" id="GO:0004314">
    <property type="term" value="F:[acyl-carrier-protein] S-malonyltransferase activity"/>
    <property type="evidence" value="ECO:0007669"/>
    <property type="project" value="UniProtKB-EC"/>
</dbReference>
<gene>
    <name evidence="7" type="ORF">UF10_01090</name>
</gene>
<dbReference type="InterPro" id="IPR050858">
    <property type="entry name" value="Mal-CoA-ACP_Trans/PKS_FabD"/>
</dbReference>
<dbReference type="PANTHER" id="PTHR42681:SF1">
    <property type="entry name" value="MALONYL-COA-ACYL CARRIER PROTEIN TRANSACYLASE, MITOCHONDRIAL"/>
    <property type="match status" value="1"/>
</dbReference>
<comment type="caution">
    <text evidence="7">The sequence shown here is derived from an EMBL/GenBank/DDBJ whole genome shotgun (WGS) entry which is preliminary data.</text>
</comment>
<dbReference type="PANTHER" id="PTHR42681">
    <property type="entry name" value="MALONYL-COA-ACYL CARRIER PROTEIN TRANSACYLASE, MITOCHONDRIAL"/>
    <property type="match status" value="1"/>
</dbReference>
<evidence type="ECO:0000256" key="5">
    <source>
        <dbReference type="PIRSR" id="PIRSR000446-1"/>
    </source>
</evidence>
<dbReference type="NCBIfam" id="TIGR00128">
    <property type="entry name" value="fabD"/>
    <property type="match status" value="1"/>
</dbReference>
<dbReference type="AlphaFoldDB" id="A0A2P7Q235"/>
<accession>A0A2P7Q235</accession>
<dbReference type="OrthoDB" id="9805460at2"/>
<keyword evidence="1 4" id="KW-0808">Transferase</keyword>
<comment type="similarity">
    <text evidence="4">Belongs to the fabD family.</text>
</comment>
<dbReference type="Proteomes" id="UP000241434">
    <property type="component" value="Unassembled WGS sequence"/>
</dbReference>
<dbReference type="InterPro" id="IPR016035">
    <property type="entry name" value="Acyl_Trfase/lysoPLipase"/>
</dbReference>
<dbReference type="SUPFAM" id="SSF55048">
    <property type="entry name" value="Probable ACP-binding domain of malonyl-CoA ACP transacylase"/>
    <property type="match status" value="1"/>
</dbReference>
<dbReference type="EC" id="2.3.1.39" evidence="4"/>
<evidence type="ECO:0000259" key="6">
    <source>
        <dbReference type="SMART" id="SM00827"/>
    </source>
</evidence>
<dbReference type="InterPro" id="IPR016036">
    <property type="entry name" value="Malonyl_transacylase_ACP-bd"/>
</dbReference>
<comment type="catalytic activity">
    <reaction evidence="3 4">
        <text>holo-[ACP] + malonyl-CoA = malonyl-[ACP] + CoA</text>
        <dbReference type="Rhea" id="RHEA:41792"/>
        <dbReference type="Rhea" id="RHEA-COMP:9623"/>
        <dbReference type="Rhea" id="RHEA-COMP:9685"/>
        <dbReference type="ChEBI" id="CHEBI:57287"/>
        <dbReference type="ChEBI" id="CHEBI:57384"/>
        <dbReference type="ChEBI" id="CHEBI:64479"/>
        <dbReference type="ChEBI" id="CHEBI:78449"/>
        <dbReference type="EC" id="2.3.1.39"/>
    </reaction>
</comment>
<dbReference type="InterPro" id="IPR014043">
    <property type="entry name" value="Acyl_transferase_dom"/>
</dbReference>
<keyword evidence="8" id="KW-1185">Reference proteome</keyword>